<dbReference type="OrthoDB" id="10017601at2759"/>
<gene>
    <name evidence="2" type="ORF">GPM918_LOCUS25892</name>
    <name evidence="3" type="ORF">SRO942_LOCUS25955</name>
</gene>
<feature type="region of interest" description="Disordered" evidence="1">
    <location>
        <begin position="1"/>
        <end position="44"/>
    </location>
</feature>
<comment type="caution">
    <text evidence="2">The sequence shown here is derived from an EMBL/GenBank/DDBJ whole genome shotgun (WGS) entry which is preliminary data.</text>
</comment>
<dbReference type="AlphaFoldDB" id="A0A814ZMU9"/>
<feature type="compositionally biased region" description="Basic and acidic residues" evidence="1">
    <location>
        <begin position="32"/>
        <end position="43"/>
    </location>
</feature>
<organism evidence="2 4">
    <name type="scientific">Didymodactylos carnosus</name>
    <dbReference type="NCBI Taxonomy" id="1234261"/>
    <lineage>
        <taxon>Eukaryota</taxon>
        <taxon>Metazoa</taxon>
        <taxon>Spiralia</taxon>
        <taxon>Gnathifera</taxon>
        <taxon>Rotifera</taxon>
        <taxon>Eurotatoria</taxon>
        <taxon>Bdelloidea</taxon>
        <taxon>Philodinida</taxon>
        <taxon>Philodinidae</taxon>
        <taxon>Didymodactylos</taxon>
    </lineage>
</organism>
<dbReference type="EMBL" id="CAJNOQ010010215">
    <property type="protein sequence ID" value="CAF1245967.1"/>
    <property type="molecule type" value="Genomic_DNA"/>
</dbReference>
<evidence type="ECO:0000256" key="1">
    <source>
        <dbReference type="SAM" id="MobiDB-lite"/>
    </source>
</evidence>
<protein>
    <submittedName>
        <fullName evidence="2">Uncharacterized protein</fullName>
    </submittedName>
</protein>
<name>A0A814ZMU9_9BILA</name>
<evidence type="ECO:0000313" key="2">
    <source>
        <dbReference type="EMBL" id="CAF1245967.1"/>
    </source>
</evidence>
<evidence type="ECO:0000313" key="3">
    <source>
        <dbReference type="EMBL" id="CAF4011911.1"/>
    </source>
</evidence>
<accession>A0A814ZMU9</accession>
<keyword evidence="4" id="KW-1185">Reference proteome</keyword>
<sequence>MNESTVHIYSKKHDVKEDNNGVASTESCSTKATDERQRKEKSPTKSKLMSLANELFDFFLIYLSPCDIVQSLSGINKRLNLLIYHFIHRIDVSTKKKQWLNKHLLSIQPLVTRIKFDHSELQTLFPTTTIIHNQYHCLKSIIWNYQFGHDDRLSISYLNIFKIKLLSLNLNLNSDNDEIVDNNIALLLLQNDSLIENLIFKDNNSYNLLWFSFK</sequence>
<proteinExistence type="predicted"/>
<dbReference type="EMBL" id="CAJOBC010012409">
    <property type="protein sequence ID" value="CAF4011911.1"/>
    <property type="molecule type" value="Genomic_DNA"/>
</dbReference>
<feature type="compositionally biased region" description="Polar residues" evidence="1">
    <location>
        <begin position="21"/>
        <end position="31"/>
    </location>
</feature>
<dbReference type="Proteomes" id="UP000681722">
    <property type="component" value="Unassembled WGS sequence"/>
</dbReference>
<reference evidence="2" key="1">
    <citation type="submission" date="2021-02" db="EMBL/GenBank/DDBJ databases">
        <authorList>
            <person name="Nowell W R."/>
        </authorList>
    </citation>
    <scope>NUCLEOTIDE SEQUENCE</scope>
</reference>
<dbReference type="Proteomes" id="UP000663829">
    <property type="component" value="Unassembled WGS sequence"/>
</dbReference>
<evidence type="ECO:0000313" key="4">
    <source>
        <dbReference type="Proteomes" id="UP000663829"/>
    </source>
</evidence>